<dbReference type="STRING" id="877455.Metbo_0853"/>
<evidence type="ECO:0000313" key="2">
    <source>
        <dbReference type="Proteomes" id="UP000007490"/>
    </source>
</evidence>
<protein>
    <recommendedName>
        <fullName evidence="3">Nucleotidyltransferase family protein</fullName>
    </recommendedName>
</protein>
<dbReference type="OrthoDB" id="342621at2157"/>
<dbReference type="KEGG" id="mel:Metbo_0853"/>
<dbReference type="RefSeq" id="WP_013644454.1">
    <property type="nucleotide sequence ID" value="NC_015216.1"/>
</dbReference>
<dbReference type="HOGENOM" id="CLU_036186_0_0_2"/>
<reference evidence="2" key="1">
    <citation type="submission" date="2011-02" db="EMBL/GenBank/DDBJ databases">
        <title>Complete sequence of Methanobacterium sp. AL-21.</title>
        <authorList>
            <consortium name="US DOE Joint Genome Institute"/>
            <person name="Lucas S."/>
            <person name="Copeland A."/>
            <person name="Lapidus A."/>
            <person name="Cheng J.-F."/>
            <person name="Goodwin L."/>
            <person name="Pitluck S."/>
            <person name="Chertkov O."/>
            <person name="Detter J.C."/>
            <person name="Han C."/>
            <person name="Tapia R."/>
            <person name="Land M."/>
            <person name="Hauser L."/>
            <person name="Kyrpides N."/>
            <person name="Ivanova N."/>
            <person name="Mikhailova N."/>
            <person name="Pagani I."/>
            <person name="Cadillo-Quiroz H."/>
            <person name="Imachi H."/>
            <person name="Zinder S."/>
            <person name="Liu W."/>
            <person name="Woyke T."/>
        </authorList>
    </citation>
    <scope>NUCLEOTIDE SEQUENCE [LARGE SCALE GENOMIC DNA]</scope>
    <source>
        <strain evidence="2">AL-21</strain>
    </source>
</reference>
<gene>
    <name evidence="1" type="ordered locus">Metbo_0853</name>
</gene>
<name>F0TBM6_METLA</name>
<evidence type="ECO:0000313" key="1">
    <source>
        <dbReference type="EMBL" id="ADZ09103.1"/>
    </source>
</evidence>
<sequence length="383" mass="44652">MNNDKDFNLNTEDKILLFCARNRSDPENKLELEAMIHEDLNWQYLFEIATIHKLKPLLYYNLNTIVPNRTSKNFLDDLKIYYKKNARKNLLLTGELIRVTNSLNSQNINSFTYKGPTLATLAYKNIALRDFSDIDLVVSLKNVKKSIIVLKNMGYTSTFPSMLEKGNICLKYHRAHVLSKGNVNIDLQWGLSFIKHENLNNFETKDLIKININKIELLTPNVENQIIILVMHNASHMWHSLSLLCDLDGLISMNKVNWNEVKSLATKIGINRILLINLLLLKNVMGNPVLTEYWGDTLDIKAEKLASKIEKNFFSPEKFADSFFKRALLQFQIRENKIDGLSDLFYLVFNPTAEDYQRIYIPNSIFKLYYLIRLFNLIKKYLK</sequence>
<organism evidence="1 2">
    <name type="scientific">Methanobacterium lacus (strain AL-21)</name>
    <dbReference type="NCBI Taxonomy" id="877455"/>
    <lineage>
        <taxon>Archaea</taxon>
        <taxon>Methanobacteriati</taxon>
        <taxon>Methanobacteriota</taxon>
        <taxon>Methanomada group</taxon>
        <taxon>Methanobacteria</taxon>
        <taxon>Methanobacteriales</taxon>
        <taxon>Methanobacteriaceae</taxon>
        <taxon>Methanobacterium</taxon>
    </lineage>
</organism>
<evidence type="ECO:0008006" key="3">
    <source>
        <dbReference type="Google" id="ProtNLM"/>
    </source>
</evidence>
<dbReference type="GeneID" id="10277302"/>
<accession>F0TBM6</accession>
<reference evidence="1 2" key="2">
    <citation type="journal article" date="2014" name="Int. J. Syst. Evol. Microbiol.">
        <title>Methanobacterium paludis sp. nov. and a novel strain of Methanobacterium lacus isolated from northern peatlands.</title>
        <authorList>
            <person name="Cadillo-Quiroz H."/>
            <person name="Brauer S.L."/>
            <person name="Goodson N."/>
            <person name="Yavitt J.B."/>
            <person name="Zinder S.H."/>
        </authorList>
    </citation>
    <scope>NUCLEOTIDE SEQUENCE [LARGE SCALE GENOMIC DNA]</scope>
    <source>
        <strain evidence="1 2">AL-21</strain>
    </source>
</reference>
<dbReference type="InterPro" id="IPR039498">
    <property type="entry name" value="NTP_transf_5"/>
</dbReference>
<keyword evidence="2" id="KW-1185">Reference proteome</keyword>
<dbReference type="EMBL" id="CP002551">
    <property type="protein sequence ID" value="ADZ09103.1"/>
    <property type="molecule type" value="Genomic_DNA"/>
</dbReference>
<dbReference type="eggNOG" id="arCOG10138">
    <property type="taxonomic scope" value="Archaea"/>
</dbReference>
<dbReference type="Pfam" id="PF14907">
    <property type="entry name" value="NTP_transf_5"/>
    <property type="match status" value="1"/>
</dbReference>
<dbReference type="Proteomes" id="UP000007490">
    <property type="component" value="Chromosome"/>
</dbReference>
<proteinExistence type="predicted"/>
<dbReference type="AlphaFoldDB" id="F0TBM6"/>